<dbReference type="GO" id="GO:0051266">
    <property type="term" value="F:sirohydrochlorin ferrochelatase activity"/>
    <property type="evidence" value="ECO:0007669"/>
    <property type="project" value="InterPro"/>
</dbReference>
<dbReference type="EC" id="2.1.1.107" evidence="14"/>
<comment type="pathway">
    <text evidence="1">Porphyrin-containing compound metabolism; siroheme biosynthesis; sirohydrochlorin from precorrin-2: step 1/1.</text>
</comment>
<dbReference type="NCBIfam" id="NF004790">
    <property type="entry name" value="PRK06136.1"/>
    <property type="match status" value="1"/>
</dbReference>
<dbReference type="InterPro" id="IPR000878">
    <property type="entry name" value="4pyrrol_Mease"/>
</dbReference>
<dbReference type="AlphaFoldDB" id="A0A7M2XUA0"/>
<reference evidence="14 15" key="1">
    <citation type="submission" date="2020-10" db="EMBL/GenBank/DDBJ databases">
        <title>Whole genome sequence of oil-degrading bacteria Rhodococcus pyridinivorans strain 5Ap.</title>
        <authorList>
            <person name="Akhremchuk A.E."/>
            <person name="Valentovich L.N."/>
            <person name="Charniauskaya M.I."/>
            <person name="Bukliarevich H.A."/>
            <person name="Titok M.A."/>
        </authorList>
    </citation>
    <scope>NUCLEOTIDE SEQUENCE [LARGE SCALE GENOMIC DNA]</scope>
    <source>
        <strain evidence="14 15">5Ap</strain>
    </source>
</reference>
<dbReference type="GO" id="GO:0032259">
    <property type="term" value="P:methylation"/>
    <property type="evidence" value="ECO:0007669"/>
    <property type="project" value="UniProtKB-KW"/>
</dbReference>
<keyword evidence="9" id="KW-0627">Porphyrin biosynthesis</keyword>
<keyword evidence="7" id="KW-0520">NAD</keyword>
<dbReference type="Proteomes" id="UP000593818">
    <property type="component" value="Chromosome"/>
</dbReference>
<keyword evidence="6" id="KW-0560">Oxidoreductase</keyword>
<dbReference type="FunFam" id="3.40.1010.10:FF:000003">
    <property type="entry name" value="Putative Uroporphyrinogen-III C-methyltransferase"/>
    <property type="match status" value="1"/>
</dbReference>
<gene>
    <name evidence="14" type="primary">cobA</name>
    <name evidence="14" type="ORF">INP59_09480</name>
</gene>
<dbReference type="Gene3D" id="3.30.950.10">
    <property type="entry name" value="Methyltransferase, Cobalt-precorrin-4 Transmethylase, Domain 2"/>
    <property type="match status" value="1"/>
</dbReference>
<feature type="active site" description="Proton donor" evidence="12">
    <location>
        <position position="225"/>
    </location>
</feature>
<evidence type="ECO:0000259" key="13">
    <source>
        <dbReference type="Pfam" id="PF00590"/>
    </source>
</evidence>
<feature type="active site" description="Proton acceptor" evidence="12">
    <location>
        <position position="203"/>
    </location>
</feature>
<dbReference type="SUPFAM" id="SSF51735">
    <property type="entry name" value="NAD(P)-binding Rossmann-fold domains"/>
    <property type="match status" value="1"/>
</dbReference>
<keyword evidence="4 14" id="KW-0808">Transferase</keyword>
<dbReference type="RefSeq" id="WP_019289137.1">
    <property type="nucleotide sequence ID" value="NZ_CP022208.1"/>
</dbReference>
<keyword evidence="8" id="KW-0456">Lyase</keyword>
<keyword evidence="5" id="KW-0949">S-adenosyl-L-methionine</keyword>
<dbReference type="SUPFAM" id="SSF53790">
    <property type="entry name" value="Tetrapyrrole methylase"/>
    <property type="match status" value="1"/>
</dbReference>
<keyword evidence="10" id="KW-0511">Multifunctional enzyme</keyword>
<name>A0A7M2XUA0_9NOCA</name>
<evidence type="ECO:0000256" key="3">
    <source>
        <dbReference type="ARBA" id="ARBA00022603"/>
    </source>
</evidence>
<dbReference type="InterPro" id="IPR035996">
    <property type="entry name" value="4pyrrol_Methylase_sf"/>
</dbReference>
<dbReference type="InterPro" id="IPR036291">
    <property type="entry name" value="NAD(P)-bd_dom_sf"/>
</dbReference>
<evidence type="ECO:0000256" key="9">
    <source>
        <dbReference type="ARBA" id="ARBA00023244"/>
    </source>
</evidence>
<evidence type="ECO:0000256" key="8">
    <source>
        <dbReference type="ARBA" id="ARBA00023239"/>
    </source>
</evidence>
<keyword evidence="15" id="KW-1185">Reference proteome</keyword>
<comment type="catalytic activity">
    <reaction evidence="11">
        <text>precorrin-2 + NAD(+) = sirohydrochlorin + NADH + 2 H(+)</text>
        <dbReference type="Rhea" id="RHEA:15613"/>
        <dbReference type="ChEBI" id="CHEBI:15378"/>
        <dbReference type="ChEBI" id="CHEBI:57540"/>
        <dbReference type="ChEBI" id="CHEBI:57945"/>
        <dbReference type="ChEBI" id="CHEBI:58351"/>
        <dbReference type="ChEBI" id="CHEBI:58827"/>
        <dbReference type="EC" id="1.3.1.76"/>
    </reaction>
</comment>
<dbReference type="GO" id="GO:0043115">
    <property type="term" value="F:precorrin-2 dehydrogenase activity"/>
    <property type="evidence" value="ECO:0007669"/>
    <property type="project" value="UniProtKB-EC"/>
</dbReference>
<sequence length="420" mass="43643">MPVSAAAEDETSYLVGLDLRGRRVVIVGGGSVAQRRLGLLVASGADVHVVARAATPVVESMATKGRISLDLRDYRDGDLAGAWYAMACTDEPETNAAVVAEAERNRIFCVRADNARHGSAVTPATARYEGLTVGVLAGGDHRRSAAVRTSIRDALAGAAVAEFAETAPKPVGVALVGGGPGDPDLITVRGRRLLTRADVVVADHLAPQELLAELDSHVEVIDAAKLPYGRAMAQQVINETLIDRAKAGKFVVRLKGGDPYVFGRGYEELEACTAAGIPVTVVPGITSAISVPSAAGIPVTHRGVTHEFVVASGHVAPGHPDSLTDWDALAKLRGTLVLLMAVERIEQFADALIAGGRPTDTPVVVVQEGTLSSQRVVRADLSTVAQRVRDEAVRPPAIVVIGPVAGFGLDPRTGSDSDGG</sequence>
<keyword evidence="2" id="KW-0169">Cobalamin biosynthesis</keyword>
<dbReference type="UniPathway" id="UPA00262">
    <property type="reaction ID" value="UER00222"/>
</dbReference>
<dbReference type="FunFam" id="3.30.950.10:FF:000001">
    <property type="entry name" value="Siroheme synthase"/>
    <property type="match status" value="1"/>
</dbReference>
<dbReference type="PIRSF" id="PIRSF036426">
    <property type="entry name" value="Sirohaem_synth"/>
    <property type="match status" value="1"/>
</dbReference>
<feature type="domain" description="Tetrapyrrole methylase" evidence="13">
    <location>
        <begin position="173"/>
        <end position="384"/>
    </location>
</feature>
<keyword evidence="3 14" id="KW-0489">Methyltransferase</keyword>
<evidence type="ECO:0000256" key="7">
    <source>
        <dbReference type="ARBA" id="ARBA00023027"/>
    </source>
</evidence>
<evidence type="ECO:0000256" key="12">
    <source>
        <dbReference type="PIRSR" id="PIRSR036426-1"/>
    </source>
</evidence>
<dbReference type="NCBIfam" id="TIGR01469">
    <property type="entry name" value="cobA_cysG_Cterm"/>
    <property type="match status" value="1"/>
</dbReference>
<dbReference type="EMBL" id="CP063450">
    <property type="protein sequence ID" value="QOW00522.1"/>
    <property type="molecule type" value="Genomic_DNA"/>
</dbReference>
<dbReference type="GO" id="GO:0019354">
    <property type="term" value="P:siroheme biosynthetic process"/>
    <property type="evidence" value="ECO:0007669"/>
    <property type="project" value="UniProtKB-UniPathway"/>
</dbReference>
<evidence type="ECO:0000313" key="14">
    <source>
        <dbReference type="EMBL" id="QOW00522.1"/>
    </source>
</evidence>
<evidence type="ECO:0000313" key="15">
    <source>
        <dbReference type="Proteomes" id="UP000593818"/>
    </source>
</evidence>
<dbReference type="GO" id="GO:0009236">
    <property type="term" value="P:cobalamin biosynthetic process"/>
    <property type="evidence" value="ECO:0007669"/>
    <property type="project" value="UniProtKB-KW"/>
</dbReference>
<dbReference type="NCBIfam" id="TIGR01470">
    <property type="entry name" value="cysG_Nterm"/>
    <property type="match status" value="1"/>
</dbReference>
<dbReference type="Pfam" id="PF00590">
    <property type="entry name" value="TP_methylase"/>
    <property type="match status" value="1"/>
</dbReference>
<dbReference type="GO" id="GO:0004851">
    <property type="term" value="F:uroporphyrin-III C-methyltransferase activity"/>
    <property type="evidence" value="ECO:0007669"/>
    <property type="project" value="UniProtKB-EC"/>
</dbReference>
<dbReference type="PANTHER" id="PTHR45790">
    <property type="entry name" value="SIROHEME SYNTHASE-RELATED"/>
    <property type="match status" value="1"/>
</dbReference>
<dbReference type="PANTHER" id="PTHR45790:SF3">
    <property type="entry name" value="S-ADENOSYL-L-METHIONINE-DEPENDENT UROPORPHYRINOGEN III METHYLTRANSFERASE, CHLOROPLASTIC"/>
    <property type="match status" value="1"/>
</dbReference>
<evidence type="ECO:0000256" key="6">
    <source>
        <dbReference type="ARBA" id="ARBA00023002"/>
    </source>
</evidence>
<dbReference type="Gene3D" id="3.40.50.720">
    <property type="entry name" value="NAD(P)-binding Rossmann-like Domain"/>
    <property type="match status" value="1"/>
</dbReference>
<protein>
    <submittedName>
        <fullName evidence="14">Uroporphyrinogen-III C-methyltransferase</fullName>
        <ecNumber evidence="14">2.1.1.107</ecNumber>
    </submittedName>
</protein>
<evidence type="ECO:0000256" key="2">
    <source>
        <dbReference type="ARBA" id="ARBA00022573"/>
    </source>
</evidence>
<accession>A0A7M2XUA0</accession>
<dbReference type="InterPro" id="IPR006367">
    <property type="entry name" value="Sirohaem_synthase_N"/>
</dbReference>
<dbReference type="Pfam" id="PF13241">
    <property type="entry name" value="NAD_binding_7"/>
    <property type="match status" value="1"/>
</dbReference>
<dbReference type="InterPro" id="IPR006366">
    <property type="entry name" value="CobA/CysG_C"/>
</dbReference>
<evidence type="ECO:0000256" key="1">
    <source>
        <dbReference type="ARBA" id="ARBA00005010"/>
    </source>
</evidence>
<dbReference type="InterPro" id="IPR014777">
    <property type="entry name" value="4pyrrole_Mease_sub1"/>
</dbReference>
<dbReference type="InterPro" id="IPR014776">
    <property type="entry name" value="4pyrrole_Mease_sub2"/>
</dbReference>
<evidence type="ECO:0000256" key="5">
    <source>
        <dbReference type="ARBA" id="ARBA00022691"/>
    </source>
</evidence>
<dbReference type="InterPro" id="IPR012409">
    <property type="entry name" value="Sirohaem_synth"/>
</dbReference>
<dbReference type="CDD" id="cd11642">
    <property type="entry name" value="SUMT"/>
    <property type="match status" value="1"/>
</dbReference>
<dbReference type="InterPro" id="IPR050161">
    <property type="entry name" value="Siro_Cobalamin_biosynth"/>
</dbReference>
<evidence type="ECO:0000256" key="10">
    <source>
        <dbReference type="ARBA" id="ARBA00023268"/>
    </source>
</evidence>
<dbReference type="Gene3D" id="3.40.1010.10">
    <property type="entry name" value="Cobalt-precorrin-4 Transmethylase, Domain 1"/>
    <property type="match status" value="1"/>
</dbReference>
<evidence type="ECO:0000256" key="4">
    <source>
        <dbReference type="ARBA" id="ARBA00022679"/>
    </source>
</evidence>
<evidence type="ECO:0000256" key="11">
    <source>
        <dbReference type="ARBA" id="ARBA00047561"/>
    </source>
</evidence>
<organism evidence="14 15">
    <name type="scientific">Rhodococcus pyridinivorans</name>
    <dbReference type="NCBI Taxonomy" id="103816"/>
    <lineage>
        <taxon>Bacteria</taxon>
        <taxon>Bacillati</taxon>
        <taxon>Actinomycetota</taxon>
        <taxon>Actinomycetes</taxon>
        <taxon>Mycobacteriales</taxon>
        <taxon>Nocardiaceae</taxon>
        <taxon>Rhodococcus</taxon>
    </lineage>
</organism>
<dbReference type="GO" id="GO:0051287">
    <property type="term" value="F:NAD binding"/>
    <property type="evidence" value="ECO:0007669"/>
    <property type="project" value="InterPro"/>
</dbReference>
<proteinExistence type="predicted"/>